<dbReference type="KEGG" id="fcy:FRACYDRAFT_261123"/>
<dbReference type="SMART" id="SM00028">
    <property type="entry name" value="TPR"/>
    <property type="match status" value="6"/>
</dbReference>
<evidence type="ECO:0000313" key="5">
    <source>
        <dbReference type="EMBL" id="OEU16169.1"/>
    </source>
</evidence>
<evidence type="ECO:0000313" key="6">
    <source>
        <dbReference type="Proteomes" id="UP000095751"/>
    </source>
</evidence>
<dbReference type="OrthoDB" id="38877at2759"/>
<dbReference type="EMBL" id="KV784358">
    <property type="protein sequence ID" value="OEU16169.1"/>
    <property type="molecule type" value="Genomic_DNA"/>
</dbReference>
<proteinExistence type="predicted"/>
<dbReference type="SUPFAM" id="SSF48452">
    <property type="entry name" value="TPR-like"/>
    <property type="match status" value="3"/>
</dbReference>
<dbReference type="InterPro" id="IPR011990">
    <property type="entry name" value="TPR-like_helical_dom_sf"/>
</dbReference>
<dbReference type="InParanoid" id="A0A1E7FDE6"/>
<feature type="repeat" description="TPR" evidence="3">
    <location>
        <begin position="55"/>
        <end position="88"/>
    </location>
</feature>
<dbReference type="PANTHER" id="PTHR45641">
    <property type="entry name" value="TETRATRICOPEPTIDE REPEAT PROTEIN (AFU_ORTHOLOGUE AFUA_6G03870)"/>
    <property type="match status" value="1"/>
</dbReference>
<feature type="repeat" description="TPR" evidence="3">
    <location>
        <begin position="238"/>
        <end position="271"/>
    </location>
</feature>
<protein>
    <submittedName>
        <fullName evidence="5">TPR-like protein</fullName>
    </submittedName>
</protein>
<evidence type="ECO:0000256" key="2">
    <source>
        <dbReference type="ARBA" id="ARBA00022803"/>
    </source>
</evidence>
<reference evidence="5 6" key="1">
    <citation type="submission" date="2016-09" db="EMBL/GenBank/DDBJ databases">
        <title>Extensive genetic diversity and differential bi-allelic expression allows diatom success in the polar Southern Ocean.</title>
        <authorList>
            <consortium name="DOE Joint Genome Institute"/>
            <person name="Mock T."/>
            <person name="Otillar R.P."/>
            <person name="Strauss J."/>
            <person name="Dupont C."/>
            <person name="Frickenhaus S."/>
            <person name="Maumus F."/>
            <person name="Mcmullan M."/>
            <person name="Sanges R."/>
            <person name="Schmutz J."/>
            <person name="Toseland A."/>
            <person name="Valas R."/>
            <person name="Veluchamy A."/>
            <person name="Ward B.J."/>
            <person name="Allen A."/>
            <person name="Barry K."/>
            <person name="Falciatore A."/>
            <person name="Ferrante M."/>
            <person name="Fortunato A.E."/>
            <person name="Gloeckner G."/>
            <person name="Gruber A."/>
            <person name="Hipkin R."/>
            <person name="Janech M."/>
            <person name="Kroth P."/>
            <person name="Leese F."/>
            <person name="Lindquist E."/>
            <person name="Lyon B.R."/>
            <person name="Martin J."/>
            <person name="Mayer C."/>
            <person name="Parker M."/>
            <person name="Quesneville H."/>
            <person name="Raymond J."/>
            <person name="Uhlig C."/>
            <person name="Valentin K.U."/>
            <person name="Worden A.Z."/>
            <person name="Armbrust E.V."/>
            <person name="Bowler C."/>
            <person name="Green B."/>
            <person name="Moulton V."/>
            <person name="Van Oosterhout C."/>
            <person name="Grigoriev I."/>
        </authorList>
    </citation>
    <scope>NUCLEOTIDE SEQUENCE [LARGE SCALE GENOMIC DNA]</scope>
    <source>
        <strain evidence="5 6">CCMP1102</strain>
    </source>
</reference>
<organism evidence="5 6">
    <name type="scientific">Fragilariopsis cylindrus CCMP1102</name>
    <dbReference type="NCBI Taxonomy" id="635003"/>
    <lineage>
        <taxon>Eukaryota</taxon>
        <taxon>Sar</taxon>
        <taxon>Stramenopiles</taxon>
        <taxon>Ochrophyta</taxon>
        <taxon>Bacillariophyta</taxon>
        <taxon>Bacillariophyceae</taxon>
        <taxon>Bacillariophycidae</taxon>
        <taxon>Bacillariales</taxon>
        <taxon>Bacillariaceae</taxon>
        <taxon>Fragilariopsis</taxon>
    </lineage>
</organism>
<evidence type="ECO:0000256" key="3">
    <source>
        <dbReference type="PROSITE-ProRule" id="PRU00339"/>
    </source>
</evidence>
<keyword evidence="6" id="KW-1185">Reference proteome</keyword>
<dbReference type="InterPro" id="IPR019734">
    <property type="entry name" value="TPR_rpt"/>
</dbReference>
<dbReference type="PROSITE" id="PS50005">
    <property type="entry name" value="TPR"/>
    <property type="match status" value="3"/>
</dbReference>
<feature type="repeat" description="TPR" evidence="3">
    <location>
        <begin position="322"/>
        <end position="355"/>
    </location>
</feature>
<evidence type="ECO:0000256" key="4">
    <source>
        <dbReference type="SAM" id="MobiDB-lite"/>
    </source>
</evidence>
<dbReference type="Gene3D" id="1.25.40.10">
    <property type="entry name" value="Tetratricopeptide repeat domain"/>
    <property type="match status" value="3"/>
</dbReference>
<keyword evidence="1" id="KW-0677">Repeat</keyword>
<dbReference type="Pfam" id="PF13181">
    <property type="entry name" value="TPR_8"/>
    <property type="match status" value="1"/>
</dbReference>
<evidence type="ECO:0000256" key="1">
    <source>
        <dbReference type="ARBA" id="ARBA00022737"/>
    </source>
</evidence>
<dbReference type="Pfam" id="PF13424">
    <property type="entry name" value="TPR_12"/>
    <property type="match status" value="3"/>
</dbReference>
<name>A0A1E7FDE6_9STRA</name>
<feature type="compositionally biased region" description="Basic and acidic residues" evidence="4">
    <location>
        <begin position="429"/>
        <end position="441"/>
    </location>
</feature>
<feature type="region of interest" description="Disordered" evidence="4">
    <location>
        <begin position="391"/>
        <end position="450"/>
    </location>
</feature>
<dbReference type="PANTHER" id="PTHR45641:SF19">
    <property type="entry name" value="NEPHROCYSTIN-3"/>
    <property type="match status" value="1"/>
</dbReference>
<dbReference type="AlphaFoldDB" id="A0A1E7FDE6"/>
<gene>
    <name evidence="5" type="ORF">FRACYDRAFT_261123</name>
</gene>
<dbReference type="Proteomes" id="UP000095751">
    <property type="component" value="Unassembled WGS sequence"/>
</dbReference>
<accession>A0A1E7FDE6</accession>
<keyword evidence="2 3" id="KW-0802">TPR repeat</keyword>
<sequence length="450" mass="50442">MVDSGDDNDDDVGTQRFNIGDNLRHKSFYAESIEELRQALHLQEIKSGSNSAEVATTHYSLGLAYRATKDFKLAMKHLNTAVEIYVSKSSQKQKGKGKVVVDEDGKNEKFGAEIRDCKLNLARTHHSRGVSHQRAGEYDDSILEHRKAIAIRETILGRSHLETARSHYVMGCALSDRGDFDESLGELRKALRARILVFGGTAHLDVVEVIENIGTVLAARGNMNVESIIEYKMIVLRSLEYETEGDIMCRKGEYEDAMIYYRKAISLEMQYLGDLHPTTCDIYLRMAEALGENGDLESSLVEYKSAIAIYERMMGKFHVKMANIYTKLAGVLMEKGEYETALSFYAKAYGIYDGTLGLHDETKQALMNVKLAAEKNRAAVSSMDILVKAEEEFKKRHPSASGEESNEDGKDDMNKMNGNGKKKKKKKKDKENLDGDGKDTEISEPVMDTI</sequence>